<proteinExistence type="predicted"/>
<dbReference type="RefSeq" id="WP_027470466.1">
    <property type="nucleotide sequence ID" value="NZ_BAMD01000097.1"/>
</dbReference>
<accession>W7YDL6</accession>
<dbReference type="EMBL" id="BAMD01000097">
    <property type="protein sequence ID" value="GAF05563.1"/>
    <property type="molecule type" value="Genomic_DNA"/>
</dbReference>
<keyword evidence="2" id="KW-1185">Reference proteome</keyword>
<name>W7YDL6_9BACT</name>
<comment type="caution">
    <text evidence="1">The sequence shown here is derived from an EMBL/GenBank/DDBJ whole genome shotgun (WGS) entry which is preliminary data.</text>
</comment>
<reference evidence="1 2" key="1">
    <citation type="journal article" date="2014" name="Genome Announc.">
        <title>Draft Genome Sequence of Cytophaga fermentans JCM 21142T, a Facultative Anaerobe Isolated from Marine Mud.</title>
        <authorList>
            <person name="Starns D."/>
            <person name="Oshima K."/>
            <person name="Suda W."/>
            <person name="Iino T."/>
            <person name="Yuki M."/>
            <person name="Inoue J."/>
            <person name="Kitamura K."/>
            <person name="Iida T."/>
            <person name="Darby A."/>
            <person name="Hattori M."/>
            <person name="Ohkuma M."/>
        </authorList>
    </citation>
    <scope>NUCLEOTIDE SEQUENCE [LARGE SCALE GENOMIC DNA]</scope>
    <source>
        <strain evidence="1 2">JCM 21142</strain>
    </source>
</reference>
<evidence type="ECO:0000313" key="1">
    <source>
        <dbReference type="EMBL" id="GAF05563.1"/>
    </source>
</evidence>
<dbReference type="STRING" id="869213.GCA_000517085_00429"/>
<sequence length="156" mass="18228">MREYNTVNSLSKFNKEIDAIFLATILEKKGFVDTTKKHYPDHFKKLQEKGNYEPDNMKRCFSAGRLLVELNYINLYVRYNGSNIRAGGAIITKGDIASLLYFNSLQSSEKSYFTDNRVNPLHILKFLEEELSNDWIDKKSKPILEKHFNNIKQIEI</sequence>
<evidence type="ECO:0000313" key="2">
    <source>
        <dbReference type="Proteomes" id="UP000019402"/>
    </source>
</evidence>
<organism evidence="1 2">
    <name type="scientific">Saccharicrinis fermentans DSM 9555 = JCM 21142</name>
    <dbReference type="NCBI Taxonomy" id="869213"/>
    <lineage>
        <taxon>Bacteria</taxon>
        <taxon>Pseudomonadati</taxon>
        <taxon>Bacteroidota</taxon>
        <taxon>Bacteroidia</taxon>
        <taxon>Marinilabiliales</taxon>
        <taxon>Marinilabiliaceae</taxon>
        <taxon>Saccharicrinis</taxon>
    </lineage>
</organism>
<protein>
    <submittedName>
        <fullName evidence="1">Uncharacterized protein</fullName>
    </submittedName>
</protein>
<dbReference type="AlphaFoldDB" id="W7YDL6"/>
<dbReference type="Proteomes" id="UP000019402">
    <property type="component" value="Unassembled WGS sequence"/>
</dbReference>
<gene>
    <name evidence="1" type="ORF">JCM21142_104303</name>
</gene>